<protein>
    <submittedName>
        <fullName evidence="2">DNA, complete genome</fullName>
    </submittedName>
</protein>
<feature type="region of interest" description="Disordered" evidence="1">
    <location>
        <begin position="1"/>
        <end position="31"/>
    </location>
</feature>
<reference evidence="3" key="1">
    <citation type="journal article" date="1989" name="Mol. Microbiol.">
        <title>Pseudomonas aeruginosa cytotoxin: the nucleotide sequence of the gene and the mechanism of activation of the protoxin.</title>
        <authorList>
            <person name="Hayashi T."/>
            <person name="Kamio Y."/>
            <person name="Hishinuma F."/>
            <person name="Usami Y."/>
            <person name="Titani K."/>
            <person name="Terawaki Y."/>
        </authorList>
    </citation>
    <scope>NUCLEOTIDE SEQUENCE [LARGE SCALE GENOMIC DNA]</scope>
</reference>
<reference evidence="3" key="2">
    <citation type="journal article" date="1993" name="Mol. Microbiol.">
        <title>Molecular analysis of a cytotoxin-converting phage, phi CTX, of Pseudomonas aeruginosa: structure of the attP-cos-ctx region and integration into the serine tRNA gene.</title>
        <authorList>
            <person name="Hayashi T."/>
            <person name="Matsumoto H."/>
            <person name="Ohnishi M."/>
            <person name="Terawaki Y."/>
        </authorList>
    </citation>
    <scope>NUCLEOTIDE SEQUENCE [LARGE SCALE GENOMIC DNA]</scope>
</reference>
<feature type="region of interest" description="Disordered" evidence="1">
    <location>
        <begin position="45"/>
        <end position="130"/>
    </location>
</feature>
<dbReference type="Proteomes" id="UP000001581">
    <property type="component" value="Segment"/>
</dbReference>
<sequence length="130" mass="14356">MWSACNEQHQRLPQHHAASRRSVPAGQRQPVSFLRLRPVVRCLCQPSGQRPRGPTIHGRTTRPARLGRGLRWTRADLAGHRLGPGRRRGGLPDRHPQSLPLPDPGPLSARAPAQTAPPAHPVIPETRPTH</sequence>
<evidence type="ECO:0000313" key="2">
    <source>
        <dbReference type="EMBL" id="BAA36263.1"/>
    </source>
</evidence>
<reference evidence="3" key="3">
    <citation type="journal article" date="1999" name="Mol. Microbiol.">
        <title>The complete nucleotide sequence of phi CTX, a cytotoxin-converting phage of Pseudomonas aeruginosa: implications for phage evolution and horizontal gene transfer via bacteriophages.</title>
        <authorList>
            <person name="Nakayama K."/>
            <person name="Kanaya S."/>
            <person name="Ohnishi M."/>
            <person name="Terawaki Y."/>
            <person name="Hayashi T."/>
        </authorList>
    </citation>
    <scope>NUCLEOTIDE SEQUENCE</scope>
</reference>
<keyword evidence="3" id="KW-1185">Reference proteome</keyword>
<name>Q9ZXJ0_9CAUD</name>
<dbReference type="EMBL" id="AB008550">
    <property type="protein sequence ID" value="BAA36263.1"/>
    <property type="molecule type" value="Genomic_DNA"/>
</dbReference>
<proteinExistence type="predicted"/>
<accession>Q9ZXJ0</accession>
<organism evidence="2 3">
    <name type="scientific">Pseudomonas phage phiCTX</name>
    <dbReference type="NCBI Taxonomy" id="2993857"/>
    <lineage>
        <taxon>Viruses</taxon>
        <taxon>Duplodnaviria</taxon>
        <taxon>Heunggongvirae</taxon>
        <taxon>Uroviricota</taxon>
        <taxon>Caudoviricetes</taxon>
        <taxon>Peduoviridae</taxon>
        <taxon>Citexvirus</taxon>
        <taxon>Citexvirus phiCTX</taxon>
    </lineage>
</organism>
<dbReference type="GeneID" id="927312"/>
<evidence type="ECO:0000313" key="3">
    <source>
        <dbReference type="Proteomes" id="UP000001581"/>
    </source>
</evidence>
<evidence type="ECO:0000256" key="1">
    <source>
        <dbReference type="SAM" id="MobiDB-lite"/>
    </source>
</evidence>
<dbReference type="KEGG" id="vg:927312"/>
<dbReference type="RefSeq" id="NP_490635.1">
    <property type="nucleotide sequence ID" value="NC_003278.1"/>
</dbReference>